<gene>
    <name evidence="6" type="ORF">Bathy06g03320</name>
</gene>
<keyword evidence="1" id="KW-1003">Cell membrane</keyword>
<evidence type="ECO:0000313" key="7">
    <source>
        <dbReference type="Proteomes" id="UP000198341"/>
    </source>
</evidence>
<dbReference type="Proteomes" id="UP000198341">
    <property type="component" value="Chromosome 6"/>
</dbReference>
<dbReference type="EMBL" id="FO082273">
    <property type="protein sequence ID" value="CCO17190.1"/>
    <property type="molecule type" value="Genomic_DNA"/>
</dbReference>
<dbReference type="AlphaFoldDB" id="K8EXI6"/>
<dbReference type="GeneID" id="19015312"/>
<dbReference type="Pfam" id="PF02694">
    <property type="entry name" value="UPF0060"/>
    <property type="match status" value="1"/>
</dbReference>
<keyword evidence="2 5" id="KW-0812">Transmembrane</keyword>
<evidence type="ECO:0000256" key="4">
    <source>
        <dbReference type="ARBA" id="ARBA00023136"/>
    </source>
</evidence>
<evidence type="ECO:0000313" key="6">
    <source>
        <dbReference type="EMBL" id="CCO17190.1"/>
    </source>
</evidence>
<keyword evidence="3 5" id="KW-1133">Transmembrane helix</keyword>
<feature type="transmembrane region" description="Helical" evidence="5">
    <location>
        <begin position="85"/>
        <end position="103"/>
    </location>
</feature>
<dbReference type="PANTHER" id="PTHR36116:SF1">
    <property type="entry name" value="UPF0060 MEMBRANE PROTEIN YNFA"/>
    <property type="match status" value="1"/>
</dbReference>
<dbReference type="SUPFAM" id="SSF103481">
    <property type="entry name" value="Multidrug resistance efflux transporter EmrE"/>
    <property type="match status" value="1"/>
</dbReference>
<dbReference type="OrthoDB" id="65622at2759"/>
<dbReference type="KEGG" id="bpg:Bathy06g03320"/>
<evidence type="ECO:0000256" key="2">
    <source>
        <dbReference type="ARBA" id="ARBA00022692"/>
    </source>
</evidence>
<feature type="transmembrane region" description="Helical" evidence="5">
    <location>
        <begin position="56"/>
        <end position="73"/>
    </location>
</feature>
<evidence type="ECO:0008006" key="8">
    <source>
        <dbReference type="Google" id="ProtNLM"/>
    </source>
</evidence>
<dbReference type="PANTHER" id="PTHR36116">
    <property type="entry name" value="UPF0060 MEMBRANE PROTEIN YNFA"/>
    <property type="match status" value="1"/>
</dbReference>
<proteinExistence type="predicted"/>
<keyword evidence="7" id="KW-1185">Reference proteome</keyword>
<sequence>MEATNGTVAASEEGNDKKEWTTILAFQSVFLFAVAAVLEILGGWLVWQFVREKKSIWYLLLGFVILMAYGVIPTLQPLEDFGRTYAVYGGVFIVFSYAFARIVDGFKLDSG</sequence>
<dbReference type="GO" id="GO:0005886">
    <property type="term" value="C:plasma membrane"/>
    <property type="evidence" value="ECO:0007669"/>
    <property type="project" value="TreeGrafter"/>
</dbReference>
<dbReference type="RefSeq" id="XP_007512590.1">
    <property type="nucleotide sequence ID" value="XM_007512528.1"/>
</dbReference>
<reference evidence="6 7" key="1">
    <citation type="submission" date="2011-10" db="EMBL/GenBank/DDBJ databases">
        <authorList>
            <person name="Genoscope - CEA"/>
        </authorList>
    </citation>
    <scope>NUCLEOTIDE SEQUENCE [LARGE SCALE GENOMIC DNA]</scope>
    <source>
        <strain evidence="6 7">RCC 1105</strain>
    </source>
</reference>
<dbReference type="InterPro" id="IPR003844">
    <property type="entry name" value="UPF0060"/>
</dbReference>
<evidence type="ECO:0000256" key="1">
    <source>
        <dbReference type="ARBA" id="ARBA00022475"/>
    </source>
</evidence>
<dbReference type="InterPro" id="IPR037185">
    <property type="entry name" value="EmrE-like"/>
</dbReference>
<keyword evidence="4 5" id="KW-0472">Membrane</keyword>
<evidence type="ECO:0000256" key="3">
    <source>
        <dbReference type="ARBA" id="ARBA00022989"/>
    </source>
</evidence>
<organism evidence="6 7">
    <name type="scientific">Bathycoccus prasinos</name>
    <dbReference type="NCBI Taxonomy" id="41875"/>
    <lineage>
        <taxon>Eukaryota</taxon>
        <taxon>Viridiplantae</taxon>
        <taxon>Chlorophyta</taxon>
        <taxon>Mamiellophyceae</taxon>
        <taxon>Mamiellales</taxon>
        <taxon>Bathycoccaceae</taxon>
        <taxon>Bathycoccus</taxon>
    </lineage>
</organism>
<accession>K8EXI6</accession>
<name>K8EXI6_9CHLO</name>
<evidence type="ECO:0000256" key="5">
    <source>
        <dbReference type="SAM" id="Phobius"/>
    </source>
</evidence>
<feature type="transmembrane region" description="Helical" evidence="5">
    <location>
        <begin position="23"/>
        <end position="47"/>
    </location>
</feature>
<protein>
    <recommendedName>
        <fullName evidence="8">YnfA family protein</fullName>
    </recommendedName>
</protein>